<reference evidence="6" key="1">
    <citation type="journal article" date="2016" name="Sci. Rep.">
        <title>Molecular characterization of firefly nuptial gifts: a multi-omics approach sheds light on postcopulatory sexual selection.</title>
        <authorList>
            <person name="Al-Wathiqui N."/>
            <person name="Fallon T.R."/>
            <person name="South A."/>
            <person name="Weng J.K."/>
            <person name="Lewis S.M."/>
        </authorList>
    </citation>
    <scope>NUCLEOTIDE SEQUENCE</scope>
</reference>
<dbReference type="GO" id="GO:0016298">
    <property type="term" value="F:lipase activity"/>
    <property type="evidence" value="ECO:0007669"/>
    <property type="project" value="InterPro"/>
</dbReference>
<dbReference type="GO" id="GO:0016042">
    <property type="term" value="P:lipid catabolic process"/>
    <property type="evidence" value="ECO:0007669"/>
    <property type="project" value="TreeGrafter"/>
</dbReference>
<dbReference type="PANTHER" id="PTHR11610:SF185">
    <property type="entry name" value="LD47264P"/>
    <property type="match status" value="1"/>
</dbReference>
<dbReference type="InterPro" id="IPR033906">
    <property type="entry name" value="Lipase_N"/>
</dbReference>
<dbReference type="InterPro" id="IPR029058">
    <property type="entry name" value="AB_hydrolase_fold"/>
</dbReference>
<dbReference type="AlphaFoldDB" id="A0A1Y1M0D8"/>
<keyword evidence="3" id="KW-0964">Secreted</keyword>
<dbReference type="InterPro" id="IPR013818">
    <property type="entry name" value="Lipase"/>
</dbReference>
<protein>
    <recommendedName>
        <fullName evidence="5">Lipase domain-containing protein</fullName>
    </recommendedName>
</protein>
<dbReference type="EMBL" id="GEZM01043773">
    <property type="protein sequence ID" value="JAV78820.1"/>
    <property type="molecule type" value="Transcribed_RNA"/>
</dbReference>
<accession>A0A1Y1M0D8</accession>
<comment type="subcellular location">
    <subcellularLocation>
        <location evidence="1">Secreted</location>
    </subcellularLocation>
</comment>
<dbReference type="CDD" id="cd00707">
    <property type="entry name" value="Pancreat_lipase_like"/>
    <property type="match status" value="1"/>
</dbReference>
<evidence type="ECO:0000256" key="1">
    <source>
        <dbReference type="ARBA" id="ARBA00004613"/>
    </source>
</evidence>
<name>A0A1Y1M0D8_PHOPY</name>
<dbReference type="PRINTS" id="PR00821">
    <property type="entry name" value="TAGLIPASE"/>
</dbReference>
<evidence type="ECO:0000259" key="5">
    <source>
        <dbReference type="Pfam" id="PF00151"/>
    </source>
</evidence>
<evidence type="ECO:0000256" key="2">
    <source>
        <dbReference type="ARBA" id="ARBA00010701"/>
    </source>
</evidence>
<comment type="similarity">
    <text evidence="2 4">Belongs to the AB hydrolase superfamily. Lipase family.</text>
</comment>
<sequence>MIANGSVFMHTLIYVMNQSAVQQQESAYSYYYTDIDKGKGKGHFRVLSVLYCSNEREQMFRKLRLLRAVSAVDFGAPSHRTVPRRFKQGIQEEPEEGRLNLNFQIEPNYLYYSRVNPTEAVHIDLDDFDFVLSNNIDALLPTYTIAHGFLEGGGQTWIKRLVKELLIRENCNIIVVDWHGGSDPPYSQAVANIRVVGTITAHLLADLARHTGEQRLKHVHCIGHSLGAHLSGYIGYALEKDFNLRLGRITGLDPAEPHFARAQAPVRLDHTAADYVDVIHTDASAFIRGGFGIVEKIGHVDYYPNGGSSQPGCDRAVAQHISGSGSFFRGIRKFLGCNHIRSYNYFIESINSKCPFTSIACNSYEDLKSGTCFECGKNGQHCLKFGYHGRELYDHLIKTKEISPHKNLVQYLITGSDEPFCRAHYRITVDISNSTESKRHGGEVGQFVFKIHSTRDGKGPHSGEVILNEGGYHGPDLQYRAVVSGHLVSHLKTVDIEWRYRSSVINPLTWRLMRSPRIYVAKVQIEAMETRQSITVCPKNEEILSEALPQKMMSSYCP</sequence>
<proteinExistence type="inferred from homology"/>
<dbReference type="Pfam" id="PF00151">
    <property type="entry name" value="Lipase"/>
    <property type="match status" value="1"/>
</dbReference>
<dbReference type="Gene3D" id="3.40.50.1820">
    <property type="entry name" value="alpha/beta hydrolase"/>
    <property type="match status" value="1"/>
</dbReference>
<dbReference type="InterPro" id="IPR000734">
    <property type="entry name" value="TAG_lipase"/>
</dbReference>
<evidence type="ECO:0000256" key="3">
    <source>
        <dbReference type="ARBA" id="ARBA00022525"/>
    </source>
</evidence>
<dbReference type="PANTHER" id="PTHR11610">
    <property type="entry name" value="LIPASE"/>
    <property type="match status" value="1"/>
</dbReference>
<evidence type="ECO:0000256" key="4">
    <source>
        <dbReference type="RuleBase" id="RU004262"/>
    </source>
</evidence>
<evidence type="ECO:0000313" key="6">
    <source>
        <dbReference type="EMBL" id="JAV78831.1"/>
    </source>
</evidence>
<dbReference type="GO" id="GO:0005615">
    <property type="term" value="C:extracellular space"/>
    <property type="evidence" value="ECO:0007669"/>
    <property type="project" value="TreeGrafter"/>
</dbReference>
<feature type="domain" description="Lipase" evidence="5">
    <location>
        <begin position="104"/>
        <end position="420"/>
    </location>
</feature>
<organism evidence="6">
    <name type="scientific">Photinus pyralis</name>
    <name type="common">Common eastern firefly</name>
    <name type="synonym">Lampyris pyralis</name>
    <dbReference type="NCBI Taxonomy" id="7054"/>
    <lineage>
        <taxon>Eukaryota</taxon>
        <taxon>Metazoa</taxon>
        <taxon>Ecdysozoa</taxon>
        <taxon>Arthropoda</taxon>
        <taxon>Hexapoda</taxon>
        <taxon>Insecta</taxon>
        <taxon>Pterygota</taxon>
        <taxon>Neoptera</taxon>
        <taxon>Endopterygota</taxon>
        <taxon>Coleoptera</taxon>
        <taxon>Polyphaga</taxon>
        <taxon>Elateriformia</taxon>
        <taxon>Elateroidea</taxon>
        <taxon>Lampyridae</taxon>
        <taxon>Lampyrinae</taxon>
        <taxon>Photinus</taxon>
    </lineage>
</organism>
<dbReference type="EMBL" id="GEZM01043768">
    <property type="protein sequence ID" value="JAV78831.1"/>
    <property type="molecule type" value="Transcribed_RNA"/>
</dbReference>
<dbReference type="SUPFAM" id="SSF53474">
    <property type="entry name" value="alpha/beta-Hydrolases"/>
    <property type="match status" value="1"/>
</dbReference>